<dbReference type="EMBL" id="ADBJ01000015">
    <property type="protein sequence ID" value="EFA83454.1"/>
    <property type="molecule type" value="Genomic_DNA"/>
</dbReference>
<dbReference type="SUPFAM" id="SSF50978">
    <property type="entry name" value="WD40 repeat-like"/>
    <property type="match status" value="1"/>
</dbReference>
<keyword evidence="3" id="KW-0677">Repeat</keyword>
<dbReference type="CDD" id="cd00200">
    <property type="entry name" value="WD40"/>
    <property type="match status" value="1"/>
</dbReference>
<dbReference type="InterPro" id="IPR036047">
    <property type="entry name" value="F-box-like_dom_sf"/>
</dbReference>
<dbReference type="Proteomes" id="UP000001396">
    <property type="component" value="Unassembled WGS sequence"/>
</dbReference>
<feature type="repeat" description="WD" evidence="4">
    <location>
        <begin position="182"/>
        <end position="212"/>
    </location>
</feature>
<reference evidence="6 7" key="1">
    <citation type="journal article" date="2011" name="Genome Res.">
        <title>Phylogeny-wide analysis of social amoeba genomes highlights ancient origins for complex intercellular communication.</title>
        <authorList>
            <person name="Heidel A.J."/>
            <person name="Lawal H.M."/>
            <person name="Felder M."/>
            <person name="Schilde C."/>
            <person name="Helps N.R."/>
            <person name="Tunggal B."/>
            <person name="Rivero F."/>
            <person name="John U."/>
            <person name="Schleicher M."/>
            <person name="Eichinger L."/>
            <person name="Platzer M."/>
            <person name="Noegel A.A."/>
            <person name="Schaap P."/>
            <person name="Gloeckner G."/>
        </authorList>
    </citation>
    <scope>NUCLEOTIDE SEQUENCE [LARGE SCALE GENOMIC DNA]</scope>
    <source>
        <strain evidence="7">ATCC 26659 / Pp 5 / PN500</strain>
    </source>
</reference>
<dbReference type="InterPro" id="IPR019775">
    <property type="entry name" value="WD40_repeat_CS"/>
</dbReference>
<evidence type="ECO:0000256" key="2">
    <source>
        <dbReference type="ARBA" id="ARBA00022574"/>
    </source>
</evidence>
<dbReference type="PROSITE" id="PS00678">
    <property type="entry name" value="WD_REPEATS_1"/>
    <property type="match status" value="2"/>
</dbReference>
<dbReference type="Gene3D" id="2.130.10.10">
    <property type="entry name" value="YVTN repeat-like/Quinoprotein amine dehydrogenase"/>
    <property type="match status" value="3"/>
</dbReference>
<dbReference type="GO" id="GO:0005634">
    <property type="term" value="C:nucleus"/>
    <property type="evidence" value="ECO:0007669"/>
    <property type="project" value="TreeGrafter"/>
</dbReference>
<dbReference type="PRINTS" id="PR00320">
    <property type="entry name" value="GPROTEINBRPT"/>
</dbReference>
<dbReference type="InterPro" id="IPR001810">
    <property type="entry name" value="F-box_dom"/>
</dbReference>
<dbReference type="InterPro" id="IPR036322">
    <property type="entry name" value="WD40_repeat_dom_sf"/>
</dbReference>
<dbReference type="SUPFAM" id="SSF81383">
    <property type="entry name" value="F-box domain"/>
    <property type="match status" value="1"/>
</dbReference>
<dbReference type="Pfam" id="PF00400">
    <property type="entry name" value="WD40"/>
    <property type="match status" value="6"/>
</dbReference>
<dbReference type="SMART" id="SM00320">
    <property type="entry name" value="WD40"/>
    <property type="match status" value="7"/>
</dbReference>
<dbReference type="GeneID" id="31359089"/>
<name>D3B589_HETP5</name>
<dbReference type="GO" id="GO:0043130">
    <property type="term" value="F:ubiquitin binding"/>
    <property type="evidence" value="ECO:0007669"/>
    <property type="project" value="TreeGrafter"/>
</dbReference>
<dbReference type="PANTHER" id="PTHR19849">
    <property type="entry name" value="PHOSPHOLIPASE A-2-ACTIVATING PROTEIN"/>
    <property type="match status" value="1"/>
</dbReference>
<feature type="domain" description="F-box" evidence="5">
    <location>
        <begin position="47"/>
        <end position="94"/>
    </location>
</feature>
<evidence type="ECO:0000313" key="7">
    <source>
        <dbReference type="Proteomes" id="UP000001396"/>
    </source>
</evidence>
<sequence length="534" mass="60397">MVKNNNYKDIRNSPLQLSSQNNNIISPKLISSSSTSPPSKIDSNNNDINIQILPIEILYNILVNLNLFDIKSLLVSNRYFYSLVNQEKIIWKNLFFQYFKSSQRVKDFNMYNNNNNSSNNNVGGGGGSSPDCLFYNKKNIISSQNVSPPVNNNKPLNWKMKFKKYHDINRNWCTGNYESKSIEGHSGGVFTLSFKDNLMLTGSFDKLVRIWDRKNMVRIGSIMGHAGWIWSVLLERSKSTHALIGMSSSQDSTINITNLTQISSKLHNQHHHESLEESANNNIDSSIKITNKCKSTISPMIRLNGHVGTVWTIEPEKDLQHFFSGGSDCLIKYWSIDSKESYNVGRHQDVVLCLSIINDKLLASGSADNTVRLWDRRSVGHPLMTLQGHGGFVNTIDNKGNYIVTGCDDKLIRIFDIRNGMCVDTLNSHTDAVRTLKIKGERMVSGSSDMVIKVWDTNNYNKPRLSLKGHTGSIVSLQFDNKKIISGSLDSTIKTWNFNIKKSGRHSSCSEHENKNKISSPINYIRYPFQSPKI</sequence>
<dbReference type="Gene3D" id="1.20.1280.50">
    <property type="match status" value="1"/>
</dbReference>
<organism evidence="6 7">
    <name type="scientific">Heterostelium pallidum (strain ATCC 26659 / Pp 5 / PN500)</name>
    <name type="common">Cellular slime mold</name>
    <name type="synonym">Polysphondylium pallidum</name>
    <dbReference type="NCBI Taxonomy" id="670386"/>
    <lineage>
        <taxon>Eukaryota</taxon>
        <taxon>Amoebozoa</taxon>
        <taxon>Evosea</taxon>
        <taxon>Eumycetozoa</taxon>
        <taxon>Dictyostelia</taxon>
        <taxon>Acytosteliales</taxon>
        <taxon>Acytosteliaceae</taxon>
        <taxon>Heterostelium</taxon>
    </lineage>
</organism>
<accession>D3B589</accession>
<keyword evidence="2 4" id="KW-0853">WD repeat</keyword>
<gene>
    <name evidence="6" type="ORF">PPL_03602</name>
</gene>
<dbReference type="PROSITE" id="PS50082">
    <property type="entry name" value="WD_REPEATS_2"/>
    <property type="match status" value="6"/>
</dbReference>
<dbReference type="GO" id="GO:0005737">
    <property type="term" value="C:cytoplasm"/>
    <property type="evidence" value="ECO:0007669"/>
    <property type="project" value="TreeGrafter"/>
</dbReference>
<dbReference type="PANTHER" id="PTHR19849:SF0">
    <property type="entry name" value="PHOSPHOLIPASE A-2-ACTIVATING PROTEIN"/>
    <property type="match status" value="1"/>
</dbReference>
<dbReference type="RefSeq" id="XP_020435571.1">
    <property type="nucleotide sequence ID" value="XM_020574529.1"/>
</dbReference>
<feature type="repeat" description="WD" evidence="4">
    <location>
        <begin position="303"/>
        <end position="344"/>
    </location>
</feature>
<protein>
    <recommendedName>
        <fullName evidence="5">F-box domain-containing protein</fullName>
    </recommendedName>
</protein>
<dbReference type="OMA" id="DIGKHNE"/>
<evidence type="ECO:0000256" key="3">
    <source>
        <dbReference type="ARBA" id="ARBA00022737"/>
    </source>
</evidence>
<evidence type="ECO:0000313" key="6">
    <source>
        <dbReference type="EMBL" id="EFA83454.1"/>
    </source>
</evidence>
<dbReference type="InterPro" id="IPR020472">
    <property type="entry name" value="WD40_PAC1"/>
</dbReference>
<evidence type="ECO:0000256" key="1">
    <source>
        <dbReference type="ARBA" id="ARBA00022490"/>
    </source>
</evidence>
<feature type="repeat" description="WD" evidence="4">
    <location>
        <begin position="426"/>
        <end position="465"/>
    </location>
</feature>
<feature type="repeat" description="WD" evidence="4">
    <location>
        <begin position="344"/>
        <end position="375"/>
    </location>
</feature>
<dbReference type="AlphaFoldDB" id="D3B589"/>
<dbReference type="GO" id="GO:0010992">
    <property type="term" value="P:ubiquitin recycling"/>
    <property type="evidence" value="ECO:0007669"/>
    <property type="project" value="TreeGrafter"/>
</dbReference>
<feature type="repeat" description="WD" evidence="4">
    <location>
        <begin position="386"/>
        <end position="425"/>
    </location>
</feature>
<keyword evidence="7" id="KW-1185">Reference proteome</keyword>
<dbReference type="PROSITE" id="PS50181">
    <property type="entry name" value="FBOX"/>
    <property type="match status" value="1"/>
</dbReference>
<dbReference type="GO" id="GO:0043161">
    <property type="term" value="P:proteasome-mediated ubiquitin-dependent protein catabolic process"/>
    <property type="evidence" value="ECO:0007669"/>
    <property type="project" value="TreeGrafter"/>
</dbReference>
<feature type="repeat" description="WD" evidence="4">
    <location>
        <begin position="467"/>
        <end position="499"/>
    </location>
</feature>
<dbReference type="STRING" id="670386.D3B589"/>
<dbReference type="InterPro" id="IPR015943">
    <property type="entry name" value="WD40/YVTN_repeat-like_dom_sf"/>
</dbReference>
<comment type="caution">
    <text evidence="6">The sequence shown here is derived from an EMBL/GenBank/DDBJ whole genome shotgun (WGS) entry which is preliminary data.</text>
</comment>
<proteinExistence type="predicted"/>
<dbReference type="InterPro" id="IPR001680">
    <property type="entry name" value="WD40_rpt"/>
</dbReference>
<evidence type="ECO:0000259" key="5">
    <source>
        <dbReference type="PROSITE" id="PS50181"/>
    </source>
</evidence>
<dbReference type="PROSITE" id="PS50294">
    <property type="entry name" value="WD_REPEATS_REGION"/>
    <property type="match status" value="4"/>
</dbReference>
<keyword evidence="1" id="KW-0963">Cytoplasm</keyword>
<evidence type="ECO:0000256" key="4">
    <source>
        <dbReference type="PROSITE-ProRule" id="PRU00221"/>
    </source>
</evidence>
<dbReference type="InParanoid" id="D3B589"/>